<dbReference type="AlphaFoldDB" id="X1ATX9"/>
<name>X1ATX9_9ZZZZ</name>
<feature type="non-terminal residue" evidence="1">
    <location>
        <position position="220"/>
    </location>
</feature>
<reference evidence="1" key="1">
    <citation type="journal article" date="2014" name="Front. Microbiol.">
        <title>High frequency of phylogenetically diverse reductive dehalogenase-homologous genes in deep subseafloor sedimentary metagenomes.</title>
        <authorList>
            <person name="Kawai M."/>
            <person name="Futagami T."/>
            <person name="Toyoda A."/>
            <person name="Takaki Y."/>
            <person name="Nishi S."/>
            <person name="Hori S."/>
            <person name="Arai W."/>
            <person name="Tsubouchi T."/>
            <person name="Morono Y."/>
            <person name="Uchiyama I."/>
            <person name="Ito T."/>
            <person name="Fujiyama A."/>
            <person name="Inagaki F."/>
            <person name="Takami H."/>
        </authorList>
    </citation>
    <scope>NUCLEOTIDE SEQUENCE</scope>
    <source>
        <strain evidence="1">Expedition CK06-06</strain>
    </source>
</reference>
<evidence type="ECO:0008006" key="2">
    <source>
        <dbReference type="Google" id="ProtNLM"/>
    </source>
</evidence>
<proteinExistence type="predicted"/>
<protein>
    <recommendedName>
        <fullName evidence="2">Type 4 fimbrial biogenesis protein PilX N-terminal domain-containing protein</fullName>
    </recommendedName>
</protein>
<comment type="caution">
    <text evidence="1">The sequence shown here is derived from an EMBL/GenBank/DDBJ whole genome shotgun (WGS) entry which is preliminary data.</text>
</comment>
<accession>X1ATX9</accession>
<dbReference type="EMBL" id="BART01011535">
    <property type="protein sequence ID" value="GAG86344.1"/>
    <property type="molecule type" value="Genomic_DNA"/>
</dbReference>
<sequence>MIFVLVFSALAVSIATLSGTNLQIADNQRKANRALGCAESGLDILRFWLGGISMPGMTQQNDRFSCLANFLHTDLAAYGISNILATYDYDADNSTITITDVVLDSSEVQSFSSQIQQTSNDRLQMDVTGSSGVVQRTIRVNYNFGTRAHTVFDYGVATRGALNLYGNIEMSGANVELDAGVYIESSNDANALSIIGNSSIAGDVYVTNPDASVYLQGGQA</sequence>
<gene>
    <name evidence="1" type="ORF">S01H4_24531</name>
</gene>
<evidence type="ECO:0000313" key="1">
    <source>
        <dbReference type="EMBL" id="GAG86344.1"/>
    </source>
</evidence>
<organism evidence="1">
    <name type="scientific">marine sediment metagenome</name>
    <dbReference type="NCBI Taxonomy" id="412755"/>
    <lineage>
        <taxon>unclassified sequences</taxon>
        <taxon>metagenomes</taxon>
        <taxon>ecological metagenomes</taxon>
    </lineage>
</organism>